<dbReference type="GO" id="GO:0005829">
    <property type="term" value="C:cytosol"/>
    <property type="evidence" value="ECO:0007669"/>
    <property type="project" value="TreeGrafter"/>
</dbReference>
<accession>A0A7X6RJP7</accession>
<dbReference type="InterPro" id="IPR012349">
    <property type="entry name" value="Split_barrel_FMN-bd"/>
</dbReference>
<proteinExistence type="predicted"/>
<sequence>MPRWDSGTALARLRAARVAHLATADATGQPHLVPVTFALSPDDRILVVAIDQKPKSGTDLRRLRNIAANPRVSVLADHYDEDWTRLWWVRVDGTATVHTEAAERAPALTWLLAKYPQYEHDSPQGPIIAIAVRTVTGWAYTA</sequence>
<dbReference type="InterPro" id="IPR019967">
    <property type="entry name" value="F420-dep_enz_PPOX_Rv0121"/>
</dbReference>
<dbReference type="PANTHER" id="PTHR35176:SF2">
    <property type="entry name" value="F420H(2)-DEPENDENT REDUCTASE RV1155"/>
    <property type="match status" value="1"/>
</dbReference>
<dbReference type="AlphaFoldDB" id="A0A7X6RJP7"/>
<dbReference type="SUPFAM" id="SSF50475">
    <property type="entry name" value="FMN-binding split barrel"/>
    <property type="match status" value="1"/>
</dbReference>
<gene>
    <name evidence="3" type="ORF">HGA07_22770</name>
</gene>
<comment type="caution">
    <text evidence="3">The sequence shown here is derived from an EMBL/GenBank/DDBJ whole genome shotgun (WGS) entry which is preliminary data.</text>
</comment>
<dbReference type="RefSeq" id="WP_040720350.1">
    <property type="nucleotide sequence ID" value="NZ_CAWPHS010000022.1"/>
</dbReference>
<organism evidence="3 4">
    <name type="scientific">Nocardia veterana</name>
    <dbReference type="NCBI Taxonomy" id="132249"/>
    <lineage>
        <taxon>Bacteria</taxon>
        <taxon>Bacillati</taxon>
        <taxon>Actinomycetota</taxon>
        <taxon>Actinomycetes</taxon>
        <taxon>Mycobacteriales</taxon>
        <taxon>Nocardiaceae</taxon>
        <taxon>Nocardia</taxon>
    </lineage>
</organism>
<keyword evidence="1" id="KW-0560">Oxidoreductase</keyword>
<evidence type="ECO:0000256" key="1">
    <source>
        <dbReference type="ARBA" id="ARBA00023002"/>
    </source>
</evidence>
<dbReference type="Proteomes" id="UP000523447">
    <property type="component" value="Unassembled WGS sequence"/>
</dbReference>
<dbReference type="NCBIfam" id="TIGR03668">
    <property type="entry name" value="Rv0121_F420"/>
    <property type="match status" value="1"/>
</dbReference>
<dbReference type="Pfam" id="PF01243">
    <property type="entry name" value="PNPOx_N"/>
    <property type="match status" value="1"/>
</dbReference>
<dbReference type="Gene3D" id="2.30.110.10">
    <property type="entry name" value="Electron Transport, Fmn-binding Protein, Chain A"/>
    <property type="match status" value="1"/>
</dbReference>
<dbReference type="InterPro" id="IPR011576">
    <property type="entry name" value="Pyridox_Oxase_N"/>
</dbReference>
<reference evidence="3 4" key="1">
    <citation type="submission" date="2020-04" db="EMBL/GenBank/DDBJ databases">
        <title>MicrobeNet Type strains.</title>
        <authorList>
            <person name="Nicholson A.C."/>
        </authorList>
    </citation>
    <scope>NUCLEOTIDE SEQUENCE [LARGE SCALE GENOMIC DNA]</scope>
    <source>
        <strain evidence="3 4">DSM 44445</strain>
    </source>
</reference>
<name>A0A7X6RJP7_9NOCA</name>
<protein>
    <submittedName>
        <fullName evidence="3">TIGR03668 family PPOX class F420-dependent oxidoreductase</fullName>
    </submittedName>
</protein>
<evidence type="ECO:0000313" key="3">
    <source>
        <dbReference type="EMBL" id="NKY88430.1"/>
    </source>
</evidence>
<dbReference type="EMBL" id="JAAXPE010000029">
    <property type="protein sequence ID" value="NKY88430.1"/>
    <property type="molecule type" value="Genomic_DNA"/>
</dbReference>
<evidence type="ECO:0000313" key="4">
    <source>
        <dbReference type="Proteomes" id="UP000523447"/>
    </source>
</evidence>
<dbReference type="PANTHER" id="PTHR35176">
    <property type="entry name" value="HEME OXYGENASE HI_0854-RELATED"/>
    <property type="match status" value="1"/>
</dbReference>
<feature type="domain" description="Pyridoxamine 5'-phosphate oxidase N-terminal" evidence="2">
    <location>
        <begin position="11"/>
        <end position="138"/>
    </location>
</feature>
<dbReference type="InterPro" id="IPR052019">
    <property type="entry name" value="F420H2_bilvrd_red/Heme_oxyg"/>
</dbReference>
<dbReference type="GO" id="GO:0016627">
    <property type="term" value="F:oxidoreductase activity, acting on the CH-CH group of donors"/>
    <property type="evidence" value="ECO:0007669"/>
    <property type="project" value="TreeGrafter"/>
</dbReference>
<dbReference type="GO" id="GO:0070967">
    <property type="term" value="F:coenzyme F420 binding"/>
    <property type="evidence" value="ECO:0007669"/>
    <property type="project" value="TreeGrafter"/>
</dbReference>
<evidence type="ECO:0000259" key="2">
    <source>
        <dbReference type="Pfam" id="PF01243"/>
    </source>
</evidence>
<keyword evidence="4" id="KW-1185">Reference proteome</keyword>